<dbReference type="PANTHER" id="PTHR37951:SF1">
    <property type="entry name" value="TYPE VI SECRETION SYSTEM COMPONENT TSSA1"/>
    <property type="match status" value="1"/>
</dbReference>
<accession>A0ABT2WWF5</accession>
<keyword evidence="4" id="KW-1185">Reference proteome</keyword>
<protein>
    <submittedName>
        <fullName evidence="3">Type VI secretion system ImpA family N-terminal domain-containing protein</fullName>
    </submittedName>
</protein>
<dbReference type="Proteomes" id="UP001321014">
    <property type="component" value="Unassembled WGS sequence"/>
</dbReference>
<dbReference type="InterPro" id="IPR010657">
    <property type="entry name" value="ImpA_N"/>
</dbReference>
<dbReference type="RefSeq" id="WP_263389939.1">
    <property type="nucleotide sequence ID" value="NZ_JAOVQN010000027.1"/>
</dbReference>
<name>A0ABT2WWF5_9RHOB</name>
<reference evidence="3 4" key="1">
    <citation type="submission" date="2022-10" db="EMBL/GenBank/DDBJ databases">
        <title>Ruegeria sp. nov., isolated from ocean surface water.</title>
        <authorList>
            <person name="He W."/>
            <person name="Wang L."/>
            <person name="Zhang D.-F."/>
        </authorList>
    </citation>
    <scope>NUCLEOTIDE SEQUENCE [LARGE SCALE GENOMIC DNA]</scope>
    <source>
        <strain evidence="3 4">WL0004</strain>
    </source>
</reference>
<feature type="compositionally biased region" description="Low complexity" evidence="1">
    <location>
        <begin position="294"/>
        <end position="308"/>
    </location>
</feature>
<dbReference type="PANTHER" id="PTHR37951">
    <property type="entry name" value="CYTOPLASMIC PROTEIN-RELATED"/>
    <property type="match status" value="1"/>
</dbReference>
<dbReference type="InterPro" id="IPR017740">
    <property type="entry name" value="TssA-like"/>
</dbReference>
<gene>
    <name evidence="3" type="ORF">OEZ49_19985</name>
</gene>
<organism evidence="3 4">
    <name type="scientific">Ruegeria marisflavi</name>
    <dbReference type="NCBI Taxonomy" id="2984152"/>
    <lineage>
        <taxon>Bacteria</taxon>
        <taxon>Pseudomonadati</taxon>
        <taxon>Pseudomonadota</taxon>
        <taxon>Alphaproteobacteria</taxon>
        <taxon>Rhodobacterales</taxon>
        <taxon>Roseobacteraceae</taxon>
        <taxon>Ruegeria</taxon>
    </lineage>
</organism>
<evidence type="ECO:0000313" key="4">
    <source>
        <dbReference type="Proteomes" id="UP001321014"/>
    </source>
</evidence>
<evidence type="ECO:0000256" key="1">
    <source>
        <dbReference type="SAM" id="MobiDB-lite"/>
    </source>
</evidence>
<evidence type="ECO:0000259" key="2">
    <source>
        <dbReference type="Pfam" id="PF06812"/>
    </source>
</evidence>
<sequence length="379" mass="40315">MEFGTLLTGPEGGDPAGIELRNEPAFHAIERLLQPAARSERVNSDGTVNESAPQVDWQDVWNQVQDLAGLGRDLRLIVIATRAAANLEGFQGLAQSLQMMAQVIADHWDALHPALRDRDDPKAAALPRMNALRQLENDENGLLGDLKLNAVLNPRGIGRVSGSDLAQGLLTDFEVLNRAASGLNQAEKDAILASHSSRRSRVTSAVRALAVEEAERAAELSQELYASLNGIEAMRAALTEKSNGAGDFGFSVPALAEFLEQCKAAIDSGIAHAAGEAPPTTQTADPTPGPTAPPSASAAVTKSAAPAPGTIGSRADVEKSLDAIIAFYERTEPSSPIPHLARRLRRMVAMDFVQLMEEVAPSGLKEFRLVAGMEESKKK</sequence>
<feature type="domain" description="ImpA N-terminal" evidence="2">
    <location>
        <begin position="13"/>
        <end position="136"/>
    </location>
</feature>
<evidence type="ECO:0000313" key="3">
    <source>
        <dbReference type="EMBL" id="MCU9840052.1"/>
    </source>
</evidence>
<dbReference type="Pfam" id="PF06812">
    <property type="entry name" value="ImpA_N"/>
    <property type="match status" value="1"/>
</dbReference>
<feature type="region of interest" description="Disordered" evidence="1">
    <location>
        <begin position="274"/>
        <end position="313"/>
    </location>
</feature>
<feature type="compositionally biased region" description="Low complexity" evidence="1">
    <location>
        <begin position="277"/>
        <end position="286"/>
    </location>
</feature>
<dbReference type="EMBL" id="JAOVQN010000027">
    <property type="protein sequence ID" value="MCU9840052.1"/>
    <property type="molecule type" value="Genomic_DNA"/>
</dbReference>
<comment type="caution">
    <text evidence="3">The sequence shown here is derived from an EMBL/GenBank/DDBJ whole genome shotgun (WGS) entry which is preliminary data.</text>
</comment>
<proteinExistence type="predicted"/>